<gene>
    <name evidence="1" type="ORF">CSW64_05965</name>
</gene>
<evidence type="ECO:0000313" key="2">
    <source>
        <dbReference type="Proteomes" id="UP000228945"/>
    </source>
</evidence>
<evidence type="ECO:0000313" key="1">
    <source>
        <dbReference type="EMBL" id="ATQ41990.1"/>
    </source>
</evidence>
<proteinExistence type="predicted"/>
<accession>A0A2D2AVF0</accession>
<dbReference type="KEGG" id="cmb:CSW64_05965"/>
<dbReference type="Proteomes" id="UP000228945">
    <property type="component" value="Chromosome"/>
</dbReference>
<organism evidence="1 2">
    <name type="scientific">Caulobacter mirabilis</name>
    <dbReference type="NCBI Taxonomy" id="69666"/>
    <lineage>
        <taxon>Bacteria</taxon>
        <taxon>Pseudomonadati</taxon>
        <taxon>Pseudomonadota</taxon>
        <taxon>Alphaproteobacteria</taxon>
        <taxon>Caulobacterales</taxon>
        <taxon>Caulobacteraceae</taxon>
        <taxon>Caulobacter</taxon>
    </lineage>
</organism>
<dbReference type="EMBL" id="CP024201">
    <property type="protein sequence ID" value="ATQ41990.1"/>
    <property type="molecule type" value="Genomic_DNA"/>
</dbReference>
<protein>
    <submittedName>
        <fullName evidence="1">Uncharacterized protein</fullName>
    </submittedName>
</protein>
<name>A0A2D2AVF0_9CAUL</name>
<dbReference type="AlphaFoldDB" id="A0A2D2AVF0"/>
<sequence length="387" mass="40681">MAAFAAALTGASPVATSVPQASRPGDVAEMTLGYTYYNRPGATPASHDADVALCWGEAAKTVSNDELFTAGAGDRPTEGVMVRALVTNYQRSVTGAALENCMVVRGWRVVLIGEAEGRNLAALSQEEVADWLEGRVGAETPDGDIVRVWENDIARRSSRRAEFRPGHKNDGQLSLLAATGKVLADVTPVRSPMQPMSARGRKSLKPEQIASVPEGAAILVVRVANSLKDGGWLLFTRRDGSGSGPPPVDRPLDAALVGVGKTYSKSSGWTIVAVPPGRWEITQLAGINLCLGAPAFEVKPGEVVYAGAFDFTADRLGPDLSLEPVGEMLGGRFPASLVRPAVYSNGWRGHCGDASIYAFEVPDAPFAPGYVWGGNHPSSSADPAGTR</sequence>
<reference evidence="1 2" key="1">
    <citation type="submission" date="2017-10" db="EMBL/GenBank/DDBJ databases">
        <title>Genome sequence of Caulobacter mirabilis FWC38.</title>
        <authorList>
            <person name="Fiebig A."/>
            <person name="Crosson S."/>
        </authorList>
    </citation>
    <scope>NUCLEOTIDE SEQUENCE [LARGE SCALE GENOMIC DNA]</scope>
    <source>
        <strain evidence="1 2">FWC 38</strain>
    </source>
</reference>
<keyword evidence="2" id="KW-1185">Reference proteome</keyword>